<dbReference type="EMBL" id="UOFR01000034">
    <property type="protein sequence ID" value="VAW95788.1"/>
    <property type="molecule type" value="Genomic_DNA"/>
</dbReference>
<protein>
    <submittedName>
        <fullName evidence="1">Uncharacterized protein</fullName>
    </submittedName>
</protein>
<reference evidence="1" key="1">
    <citation type="submission" date="2018-06" db="EMBL/GenBank/DDBJ databases">
        <authorList>
            <person name="Zhirakovskaya E."/>
        </authorList>
    </citation>
    <scope>NUCLEOTIDE SEQUENCE</scope>
</reference>
<gene>
    <name evidence="1" type="ORF">MNBD_GAMMA21-1547</name>
</gene>
<name>A0A3B0ZQN5_9ZZZZ</name>
<evidence type="ECO:0000313" key="1">
    <source>
        <dbReference type="EMBL" id="VAW95788.1"/>
    </source>
</evidence>
<accession>A0A3B0ZQN5</accession>
<organism evidence="1">
    <name type="scientific">hydrothermal vent metagenome</name>
    <dbReference type="NCBI Taxonomy" id="652676"/>
    <lineage>
        <taxon>unclassified sequences</taxon>
        <taxon>metagenomes</taxon>
        <taxon>ecological metagenomes</taxon>
    </lineage>
</organism>
<sequence length="244" mass="27502">MFFSQNTVLKIYLKISIVSILLLMASFSNANECLDLLPYDTVANGHSKICQSSFNGMNNHYSCQDYQSGDTRYRVLYRGGVIPKAIIKINPDNSEQLLSAPLFGDLRLRCPLTPPAGIPEYAVHRGTGVCQDENDSMVACSVFEHAAARKMEATRYMTFFASEKPSVVIDAQIASDNDDAMVAEIAFQIGMSLWDTDCCSERAVEYLEQAYKLFPQAEPYRTAYRRTRAIIALDRLSYLDSYRY</sequence>
<proteinExistence type="predicted"/>
<dbReference type="AlphaFoldDB" id="A0A3B0ZQN5"/>